<organism evidence="2 3">
    <name type="scientific">Hirsutella minnesotensis 3608</name>
    <dbReference type="NCBI Taxonomy" id="1043627"/>
    <lineage>
        <taxon>Eukaryota</taxon>
        <taxon>Fungi</taxon>
        <taxon>Dikarya</taxon>
        <taxon>Ascomycota</taxon>
        <taxon>Pezizomycotina</taxon>
        <taxon>Sordariomycetes</taxon>
        <taxon>Hypocreomycetidae</taxon>
        <taxon>Hypocreales</taxon>
        <taxon>Ophiocordycipitaceae</taxon>
        <taxon>Hirsutella</taxon>
    </lineage>
</organism>
<evidence type="ECO:0000313" key="3">
    <source>
        <dbReference type="Proteomes" id="UP000054481"/>
    </source>
</evidence>
<protein>
    <submittedName>
        <fullName evidence="2">Uncharacterized protein</fullName>
    </submittedName>
</protein>
<accession>A0A0F7ZJN7</accession>
<gene>
    <name evidence="2" type="ORF">HIM_10808</name>
</gene>
<name>A0A0F7ZJN7_9HYPO</name>
<reference evidence="2 3" key="1">
    <citation type="journal article" date="2014" name="Genome Biol. Evol.">
        <title>Comparative genomics and transcriptomics analyses reveal divergent lifestyle features of nematode endoparasitic fungus Hirsutella minnesotensis.</title>
        <authorList>
            <person name="Lai Y."/>
            <person name="Liu K."/>
            <person name="Zhang X."/>
            <person name="Zhang X."/>
            <person name="Li K."/>
            <person name="Wang N."/>
            <person name="Shu C."/>
            <person name="Wu Y."/>
            <person name="Wang C."/>
            <person name="Bushley K.E."/>
            <person name="Xiang M."/>
            <person name="Liu X."/>
        </authorList>
    </citation>
    <scope>NUCLEOTIDE SEQUENCE [LARGE SCALE GENOMIC DNA]</scope>
    <source>
        <strain evidence="2 3">3608</strain>
    </source>
</reference>
<feature type="compositionally biased region" description="Low complexity" evidence="1">
    <location>
        <begin position="249"/>
        <end position="271"/>
    </location>
</feature>
<dbReference type="AlphaFoldDB" id="A0A0F7ZJN7"/>
<feature type="region of interest" description="Disordered" evidence="1">
    <location>
        <begin position="225"/>
        <end position="271"/>
    </location>
</feature>
<evidence type="ECO:0000313" key="2">
    <source>
        <dbReference type="EMBL" id="KJZ69790.1"/>
    </source>
</evidence>
<dbReference type="EMBL" id="KQ030678">
    <property type="protein sequence ID" value="KJZ69790.1"/>
    <property type="molecule type" value="Genomic_DNA"/>
</dbReference>
<keyword evidence="3" id="KW-1185">Reference proteome</keyword>
<proteinExistence type="predicted"/>
<sequence>MFFLVRDRNILTRPTVNLAALKNAASSLGGNVAVKYTVCIPHSHNIPPNSNICRLNFWLASNNVWHSSTTTLSNACRPCKRLTKYRNPFVTADSGVTNTILDIGWLPRLCQTCDWILLFSQCACISSRNDTNGTTTIVVPSDALNGERRQHERQTFTPARPRDLNDRALAPCDTPYNLLLLPAEFRLLAHHLTQLTAHVRLAQCRKPPETRLFALGLETATASFPSRPRTAYTTRPDAPPAENLSTSVPDSALTSAPLAADLSAPAQRHPT</sequence>
<evidence type="ECO:0000256" key="1">
    <source>
        <dbReference type="SAM" id="MobiDB-lite"/>
    </source>
</evidence>
<dbReference type="Proteomes" id="UP000054481">
    <property type="component" value="Unassembled WGS sequence"/>
</dbReference>